<reference evidence="1 2" key="1">
    <citation type="journal article" date="2020" name="Phytopathology">
        <title>Genome Sequence Resources of Colletotrichum truncatum, C. plurivorum, C. musicola, and C. sojae: Four Species Pathogenic to Soybean (Glycine max).</title>
        <authorList>
            <person name="Rogerio F."/>
            <person name="Boufleur T.R."/>
            <person name="Ciampi-Guillardi M."/>
            <person name="Sukno S.A."/>
            <person name="Thon M.R."/>
            <person name="Massola Junior N.S."/>
            <person name="Baroncelli R."/>
        </authorList>
    </citation>
    <scope>NUCLEOTIDE SEQUENCE [LARGE SCALE GENOMIC DNA]</scope>
    <source>
        <strain evidence="1 2">CMES1059</strain>
    </source>
</reference>
<evidence type="ECO:0000313" key="2">
    <source>
        <dbReference type="Proteomes" id="UP000805649"/>
    </source>
</evidence>
<protein>
    <submittedName>
        <fullName evidence="1">Uncharacterized protein</fullName>
    </submittedName>
</protein>
<accession>A0ACC3ZD48</accession>
<evidence type="ECO:0000313" key="1">
    <source>
        <dbReference type="EMBL" id="KAL0942035.1"/>
    </source>
</evidence>
<sequence length="380" mass="42002">MRYYISVLADYLTVSQQHNGFTSAFLPMAIESPALAEALVAYSANQLSEFDDSYSSTALLARSRSLSALAKSITNPSYDIASREAHVAAALVLLTSEVCHGNYAAWYQHLVGAKHLILSAGHKSAIGCGSPLGTDAFQKSQEGRWVLRNFAYHDILGSVTMGTSPLIDASYLRDMKGIIDTYMGVGIEILTYIAQISTLVSKPTNATNINTFRSIEEKLLVWQPDSNISPGLNLVASAYRNAALIYLYREMRCCCRHQSISNESQVLGNADEVDVKIGRVTAEIISVVSQIPLGDMPESALLFPLFMAGGESHEDDQIEVVRSRLIAMMEKRRFHNIQRALDTLEKVWSFRQSVIKQHFNVDIDWKDVIEEDSLGGLLLT</sequence>
<organism evidence="1 2">
    <name type="scientific">Colletotrichum truncatum</name>
    <name type="common">Anthracnose fungus</name>
    <name type="synonym">Colletotrichum capsici</name>
    <dbReference type="NCBI Taxonomy" id="5467"/>
    <lineage>
        <taxon>Eukaryota</taxon>
        <taxon>Fungi</taxon>
        <taxon>Dikarya</taxon>
        <taxon>Ascomycota</taxon>
        <taxon>Pezizomycotina</taxon>
        <taxon>Sordariomycetes</taxon>
        <taxon>Hypocreomycetidae</taxon>
        <taxon>Glomerellales</taxon>
        <taxon>Glomerellaceae</taxon>
        <taxon>Colletotrichum</taxon>
        <taxon>Colletotrichum truncatum species complex</taxon>
    </lineage>
</organism>
<proteinExistence type="predicted"/>
<keyword evidence="2" id="KW-1185">Reference proteome</keyword>
<gene>
    <name evidence="1" type="ORF">CTRU02_204798</name>
</gene>
<comment type="caution">
    <text evidence="1">The sequence shown here is derived from an EMBL/GenBank/DDBJ whole genome shotgun (WGS) entry which is preliminary data.</text>
</comment>
<dbReference type="EMBL" id="VUJX02000002">
    <property type="protein sequence ID" value="KAL0942035.1"/>
    <property type="molecule type" value="Genomic_DNA"/>
</dbReference>
<name>A0ACC3ZD48_COLTU</name>
<dbReference type="Proteomes" id="UP000805649">
    <property type="component" value="Unassembled WGS sequence"/>
</dbReference>